<comment type="caution">
    <text evidence="5">The sequence shown here is derived from an EMBL/GenBank/DDBJ whole genome shotgun (WGS) entry which is preliminary data.</text>
</comment>
<proteinExistence type="predicted"/>
<comment type="function">
    <text evidence="3">Required for the assembly of the mitochondrial membrane respiratory chain NADH dehydrogenase (Complex I). Involved in mid-late stages of complex I assembly.</text>
</comment>
<evidence type="ECO:0000313" key="6">
    <source>
        <dbReference type="Proteomes" id="UP001174909"/>
    </source>
</evidence>
<dbReference type="Gene3D" id="3.30.9.10">
    <property type="entry name" value="D-Amino Acid Oxidase, subunit A, domain 2"/>
    <property type="match status" value="1"/>
</dbReference>
<dbReference type="InterPro" id="IPR036188">
    <property type="entry name" value="FAD/NAD-bd_sf"/>
</dbReference>
<dbReference type="Pfam" id="PF01266">
    <property type="entry name" value="DAO"/>
    <property type="match status" value="1"/>
</dbReference>
<evidence type="ECO:0000313" key="5">
    <source>
        <dbReference type="EMBL" id="CAI8029425.1"/>
    </source>
</evidence>
<evidence type="ECO:0000256" key="3">
    <source>
        <dbReference type="ARBA" id="ARBA00046185"/>
    </source>
</evidence>
<dbReference type="GO" id="GO:0005737">
    <property type="term" value="C:cytoplasm"/>
    <property type="evidence" value="ECO:0007669"/>
    <property type="project" value="TreeGrafter"/>
</dbReference>
<protein>
    <recommendedName>
        <fullName evidence="2">FAD-dependent oxidoreductase domain-containing protein 1</fullName>
    </recommendedName>
</protein>
<evidence type="ECO:0000259" key="4">
    <source>
        <dbReference type="Pfam" id="PF01266"/>
    </source>
</evidence>
<feature type="domain" description="FAD dependent oxidoreductase" evidence="4">
    <location>
        <begin position="115"/>
        <end position="279"/>
    </location>
</feature>
<dbReference type="InterPro" id="IPR006076">
    <property type="entry name" value="FAD-dep_OxRdtase"/>
</dbReference>
<keyword evidence="1" id="KW-0560">Oxidoreductase</keyword>
<dbReference type="PANTHER" id="PTHR13847">
    <property type="entry name" value="SARCOSINE DEHYDROGENASE-RELATED"/>
    <property type="match status" value="1"/>
</dbReference>
<organism evidence="5 6">
    <name type="scientific">Geodia barretti</name>
    <name type="common">Barrett's horny sponge</name>
    <dbReference type="NCBI Taxonomy" id="519541"/>
    <lineage>
        <taxon>Eukaryota</taxon>
        <taxon>Metazoa</taxon>
        <taxon>Porifera</taxon>
        <taxon>Demospongiae</taxon>
        <taxon>Heteroscleromorpha</taxon>
        <taxon>Tetractinellida</taxon>
        <taxon>Astrophorina</taxon>
        <taxon>Geodiidae</taxon>
        <taxon>Geodia</taxon>
    </lineage>
</organism>
<dbReference type="GO" id="GO:0016491">
    <property type="term" value="F:oxidoreductase activity"/>
    <property type="evidence" value="ECO:0007669"/>
    <property type="project" value="UniProtKB-KW"/>
</dbReference>
<reference evidence="5" key="1">
    <citation type="submission" date="2023-03" db="EMBL/GenBank/DDBJ databases">
        <authorList>
            <person name="Steffen K."/>
            <person name="Cardenas P."/>
        </authorList>
    </citation>
    <scope>NUCLEOTIDE SEQUENCE</scope>
</reference>
<sequence length="475" mass="52465">MPMDDRSTFSYKSPNVFGRIAVAWKLIIGLRGQELQSVGSWIERNYAQSGRVVGFIRFVGWAVKSMLVDIPNALVGVTFAKPMSKVSYWLAADNPVKNHPWASQPNARLPEACEVVVIGAGFTGAACAYHWSKRNGGQMVLLEMNEAASGASGRNEGVVVMGRFHAYVKKMMLDDLPRVRPDLDSAQRERLAEKFAEAYVRAAYKNADYDLSRPFATRGFGVDYARVGWVQGQTDDSQDYLDYSVRESYEKGLRRLGLGRAEAGPGIDRHEGRVRVEDTGDRYAVHTNRGTITARYVINATESYTAALHPEFIGKLVPIQTNAAFAEGGPAAMKEHVAMGGPNSWFGKHPDGVILGTGGITLDYTQAGRIRPSRFLTNYIITEIQHIFGHSPMHVFREWSCTAGFTDDEYPIVGLLDGKNQYIIAGMCGSGSGVHFNGARHVVDHILGIEGPDDYPEQFFSPTRVLDPEAHLWPE</sequence>
<dbReference type="AlphaFoldDB" id="A0AA35WWQ9"/>
<name>A0AA35WWQ9_GEOBA</name>
<dbReference type="PANTHER" id="PTHR13847:SF287">
    <property type="entry name" value="FAD-DEPENDENT OXIDOREDUCTASE DOMAIN-CONTAINING PROTEIN 1"/>
    <property type="match status" value="1"/>
</dbReference>
<gene>
    <name evidence="5" type="ORF">GBAR_LOCUS16720</name>
</gene>
<evidence type="ECO:0000256" key="2">
    <source>
        <dbReference type="ARBA" id="ARBA00039785"/>
    </source>
</evidence>
<dbReference type="EMBL" id="CASHTH010002407">
    <property type="protein sequence ID" value="CAI8029425.1"/>
    <property type="molecule type" value="Genomic_DNA"/>
</dbReference>
<accession>A0AA35WWQ9</accession>
<evidence type="ECO:0000256" key="1">
    <source>
        <dbReference type="ARBA" id="ARBA00023002"/>
    </source>
</evidence>
<dbReference type="Gene3D" id="3.50.50.60">
    <property type="entry name" value="FAD/NAD(P)-binding domain"/>
    <property type="match status" value="2"/>
</dbReference>
<dbReference type="Proteomes" id="UP001174909">
    <property type="component" value="Unassembled WGS sequence"/>
</dbReference>
<dbReference type="SUPFAM" id="SSF51905">
    <property type="entry name" value="FAD/NAD(P)-binding domain"/>
    <property type="match status" value="1"/>
</dbReference>
<keyword evidence="6" id="KW-1185">Reference proteome</keyword>